<comment type="caution">
    <text evidence="1">The sequence shown here is derived from an EMBL/GenBank/DDBJ whole genome shotgun (WGS) entry which is preliminary data.</text>
</comment>
<dbReference type="EMBL" id="VCGU01000002">
    <property type="protein sequence ID" value="TRY79475.1"/>
    <property type="molecule type" value="Genomic_DNA"/>
</dbReference>
<keyword evidence="2" id="KW-1185">Reference proteome</keyword>
<dbReference type="Proteomes" id="UP000318571">
    <property type="component" value="Chromosome 6"/>
</dbReference>
<evidence type="ECO:0000313" key="2">
    <source>
        <dbReference type="Proteomes" id="UP000318571"/>
    </source>
</evidence>
<organism evidence="1 2">
    <name type="scientific">Tigriopus californicus</name>
    <name type="common">Marine copepod</name>
    <dbReference type="NCBI Taxonomy" id="6832"/>
    <lineage>
        <taxon>Eukaryota</taxon>
        <taxon>Metazoa</taxon>
        <taxon>Ecdysozoa</taxon>
        <taxon>Arthropoda</taxon>
        <taxon>Crustacea</taxon>
        <taxon>Multicrustacea</taxon>
        <taxon>Hexanauplia</taxon>
        <taxon>Copepoda</taxon>
        <taxon>Harpacticoida</taxon>
        <taxon>Harpacticidae</taxon>
        <taxon>Tigriopus</taxon>
    </lineage>
</organism>
<accession>A0A553PP72</accession>
<evidence type="ECO:0000313" key="1">
    <source>
        <dbReference type="EMBL" id="TRY79475.1"/>
    </source>
</evidence>
<dbReference type="OMA" id="KYVWPWA"/>
<gene>
    <name evidence="1" type="ORF">TCAL_06560</name>
</gene>
<name>A0A553PP72_TIGCA</name>
<sequence length="287" mass="33636">MVTLDRLEETTCSEDAFHRGPGQKVIGTCFYGDTESESHQTRLYFEGISENLEAMAEVYPDWTMRIYFNESLSKLTLRDICDLACEHDNLDLCHVGKLPMGPEIDDVTLSNMFPMMWRFLPLLDPQVTIFLSRDLDSVVNRREMAAVAEFIESDHVLHIMRDHPKHELPIMGGLWGCKVSSTLDKWKQIWPLMLQDEKVVDSTIHYGMDQYALDKYVWPWAQELALVHDSFNCDKFRTPFTRAFPTQRLYELNNFVGSIRYSPEYQTLWETCPENCRPKDHPDWEYC</sequence>
<dbReference type="AlphaFoldDB" id="A0A553PP72"/>
<proteinExistence type="predicted"/>
<protein>
    <submittedName>
        <fullName evidence="1">Uncharacterized protein</fullName>
    </submittedName>
</protein>
<reference evidence="1 2" key="1">
    <citation type="journal article" date="2018" name="Nat. Ecol. Evol.">
        <title>Genomic signatures of mitonuclear coevolution across populations of Tigriopus californicus.</title>
        <authorList>
            <person name="Barreto F.S."/>
            <person name="Watson E.T."/>
            <person name="Lima T.G."/>
            <person name="Willett C.S."/>
            <person name="Edmands S."/>
            <person name="Li W."/>
            <person name="Burton R.S."/>
        </authorList>
    </citation>
    <scope>NUCLEOTIDE SEQUENCE [LARGE SCALE GENOMIC DNA]</scope>
    <source>
        <strain evidence="1 2">San Diego</strain>
    </source>
</reference>